<accession>A0ABQ7GQ31</accession>
<keyword evidence="2" id="KW-1133">Transmembrane helix</keyword>
<organism evidence="3 4">
    <name type="scientific">Dunaliella salina</name>
    <name type="common">Green alga</name>
    <name type="synonym">Protococcus salinus</name>
    <dbReference type="NCBI Taxonomy" id="3046"/>
    <lineage>
        <taxon>Eukaryota</taxon>
        <taxon>Viridiplantae</taxon>
        <taxon>Chlorophyta</taxon>
        <taxon>core chlorophytes</taxon>
        <taxon>Chlorophyceae</taxon>
        <taxon>CS clade</taxon>
        <taxon>Chlamydomonadales</taxon>
        <taxon>Dunaliellaceae</taxon>
        <taxon>Dunaliella</taxon>
    </lineage>
</organism>
<sequence>MLEFFSTRQPKSKPSSRSLDEKPKWDTAAGDGSLSLGKRQVVKESALCTRRPTSGGWSISMLLMGILLCSLGTVLLSLQLRSRAGFSEDCTRTTDAYHIELSSLQEQLGVAKRDVEVAQEDKGTLSDQLNAASSRLTHLDNLHTLLRGEQKKLEDKFKQLQKDKQVMVSNMAANKAETKQVESLAHQLEDMLAKMHSGGASGGSPPPKAAGNKKPGL</sequence>
<name>A0ABQ7GQ31_DUNSA</name>
<gene>
    <name evidence="3" type="ORF">DUNSADRAFT_5546</name>
</gene>
<feature type="region of interest" description="Disordered" evidence="1">
    <location>
        <begin position="1"/>
        <end position="32"/>
    </location>
</feature>
<comment type="caution">
    <text evidence="3">The sequence shown here is derived from an EMBL/GenBank/DDBJ whole genome shotgun (WGS) entry which is preliminary data.</text>
</comment>
<keyword evidence="2" id="KW-0812">Transmembrane</keyword>
<dbReference type="EMBL" id="MU069646">
    <property type="protein sequence ID" value="KAF5836719.1"/>
    <property type="molecule type" value="Genomic_DNA"/>
</dbReference>
<reference evidence="3" key="1">
    <citation type="submission" date="2017-08" db="EMBL/GenBank/DDBJ databases">
        <authorList>
            <person name="Polle J.E."/>
            <person name="Barry K."/>
            <person name="Cushman J."/>
            <person name="Schmutz J."/>
            <person name="Tran D."/>
            <person name="Hathwaick L.T."/>
            <person name="Yim W.C."/>
            <person name="Jenkins J."/>
            <person name="Mckie-Krisberg Z.M."/>
            <person name="Prochnik S."/>
            <person name="Lindquist E."/>
            <person name="Dockter R.B."/>
            <person name="Adam C."/>
            <person name="Molina H."/>
            <person name="Bunkerborg J."/>
            <person name="Jin E."/>
            <person name="Buchheim M."/>
            <person name="Magnuson J."/>
        </authorList>
    </citation>
    <scope>NUCLEOTIDE SEQUENCE</scope>
    <source>
        <strain evidence="3">CCAP 19/18</strain>
    </source>
</reference>
<evidence type="ECO:0000256" key="2">
    <source>
        <dbReference type="SAM" id="Phobius"/>
    </source>
</evidence>
<feature type="compositionally biased region" description="Polar residues" evidence="1">
    <location>
        <begin position="1"/>
        <end position="17"/>
    </location>
</feature>
<keyword evidence="2" id="KW-0472">Membrane</keyword>
<evidence type="ECO:0000256" key="1">
    <source>
        <dbReference type="SAM" id="MobiDB-lite"/>
    </source>
</evidence>
<feature type="region of interest" description="Disordered" evidence="1">
    <location>
        <begin position="192"/>
        <end position="217"/>
    </location>
</feature>
<evidence type="ECO:0000313" key="3">
    <source>
        <dbReference type="EMBL" id="KAF5836719.1"/>
    </source>
</evidence>
<dbReference type="Proteomes" id="UP000815325">
    <property type="component" value="Unassembled WGS sequence"/>
</dbReference>
<protein>
    <submittedName>
        <fullName evidence="3">Uncharacterized protein</fullName>
    </submittedName>
</protein>
<feature type="transmembrane region" description="Helical" evidence="2">
    <location>
        <begin position="57"/>
        <end position="78"/>
    </location>
</feature>
<keyword evidence="4" id="KW-1185">Reference proteome</keyword>
<proteinExistence type="predicted"/>
<evidence type="ECO:0000313" key="4">
    <source>
        <dbReference type="Proteomes" id="UP000815325"/>
    </source>
</evidence>